<proteinExistence type="predicted"/>
<comment type="caution">
    <text evidence="1">The sequence shown here is derived from an EMBL/GenBank/DDBJ whole genome shotgun (WGS) entry which is preliminary data.</text>
</comment>
<name>A0ABU6SJN0_9FABA</name>
<dbReference type="EMBL" id="JASCZI010060862">
    <property type="protein sequence ID" value="MED6136452.1"/>
    <property type="molecule type" value="Genomic_DNA"/>
</dbReference>
<reference evidence="1 2" key="1">
    <citation type="journal article" date="2023" name="Plants (Basel)">
        <title>Bridging the Gap: Combining Genomics and Transcriptomics Approaches to Understand Stylosanthes scabra, an Orphan Legume from the Brazilian Caatinga.</title>
        <authorList>
            <person name="Ferreira-Neto J.R.C."/>
            <person name="da Silva M.D."/>
            <person name="Binneck E."/>
            <person name="de Melo N.F."/>
            <person name="da Silva R.H."/>
            <person name="de Melo A.L.T.M."/>
            <person name="Pandolfi V."/>
            <person name="Bustamante F.O."/>
            <person name="Brasileiro-Vidal A.C."/>
            <person name="Benko-Iseppon A.M."/>
        </authorList>
    </citation>
    <scope>NUCLEOTIDE SEQUENCE [LARGE SCALE GENOMIC DNA]</scope>
    <source>
        <tissue evidence="1">Leaves</tissue>
    </source>
</reference>
<gene>
    <name evidence="1" type="ORF">PIB30_056230</name>
</gene>
<keyword evidence="2" id="KW-1185">Reference proteome</keyword>
<organism evidence="1 2">
    <name type="scientific">Stylosanthes scabra</name>
    <dbReference type="NCBI Taxonomy" id="79078"/>
    <lineage>
        <taxon>Eukaryota</taxon>
        <taxon>Viridiplantae</taxon>
        <taxon>Streptophyta</taxon>
        <taxon>Embryophyta</taxon>
        <taxon>Tracheophyta</taxon>
        <taxon>Spermatophyta</taxon>
        <taxon>Magnoliopsida</taxon>
        <taxon>eudicotyledons</taxon>
        <taxon>Gunneridae</taxon>
        <taxon>Pentapetalae</taxon>
        <taxon>rosids</taxon>
        <taxon>fabids</taxon>
        <taxon>Fabales</taxon>
        <taxon>Fabaceae</taxon>
        <taxon>Papilionoideae</taxon>
        <taxon>50 kb inversion clade</taxon>
        <taxon>dalbergioids sensu lato</taxon>
        <taxon>Dalbergieae</taxon>
        <taxon>Pterocarpus clade</taxon>
        <taxon>Stylosanthes</taxon>
    </lineage>
</organism>
<evidence type="ECO:0000313" key="2">
    <source>
        <dbReference type="Proteomes" id="UP001341840"/>
    </source>
</evidence>
<dbReference type="Proteomes" id="UP001341840">
    <property type="component" value="Unassembled WGS sequence"/>
</dbReference>
<protein>
    <submittedName>
        <fullName evidence="1">Uncharacterized protein</fullName>
    </submittedName>
</protein>
<evidence type="ECO:0000313" key="1">
    <source>
        <dbReference type="EMBL" id="MED6136452.1"/>
    </source>
</evidence>
<accession>A0ABU6SJN0</accession>
<sequence length="86" mass="9730">MKDLSYSDDEDSAKRIALVSIKKKVVGGFSRNFWKEQSVLGVGDLNPFKEGVVGGRFREENRVYKAVENLTPLELELELCFSSVIF</sequence>